<keyword evidence="2" id="KW-0812">Transmembrane</keyword>
<evidence type="ECO:0000256" key="2">
    <source>
        <dbReference type="SAM" id="Phobius"/>
    </source>
</evidence>
<evidence type="ECO:0000256" key="1">
    <source>
        <dbReference type="SAM" id="MobiDB-lite"/>
    </source>
</evidence>
<keyword evidence="2" id="KW-1133">Transmembrane helix</keyword>
<name>A0ABT0ZXR2_9PSEU</name>
<protein>
    <recommendedName>
        <fullName evidence="5">DUF3040 family protein</fullName>
    </recommendedName>
</protein>
<feature type="transmembrane region" description="Helical" evidence="2">
    <location>
        <begin position="25"/>
        <end position="45"/>
    </location>
</feature>
<keyword evidence="2" id="KW-0472">Membrane</keyword>
<dbReference type="RefSeq" id="WP_252437219.1">
    <property type="nucleotide sequence ID" value="NZ_JAGSOV010000021.1"/>
</dbReference>
<dbReference type="EMBL" id="JAGSOV010000021">
    <property type="protein sequence ID" value="MCO1655414.1"/>
    <property type="molecule type" value="Genomic_DNA"/>
</dbReference>
<evidence type="ECO:0000313" key="4">
    <source>
        <dbReference type="Proteomes" id="UP001165283"/>
    </source>
</evidence>
<feature type="region of interest" description="Disordered" evidence="1">
    <location>
        <begin position="72"/>
        <end position="92"/>
    </location>
</feature>
<dbReference type="Proteomes" id="UP001165283">
    <property type="component" value="Unassembled WGS sequence"/>
</dbReference>
<keyword evidence="4" id="KW-1185">Reference proteome</keyword>
<gene>
    <name evidence="3" type="ORF">KDL28_10155</name>
</gene>
<sequence length="92" mass="9639">MRRLGAAIIAMEVAALAVGYLAFDAVALLVGAPIIMATLLVLVVVRASEIPRRRLAEQRASRWDPDATLPGGLMSGFFEAPGARADRGVGGH</sequence>
<evidence type="ECO:0008006" key="5">
    <source>
        <dbReference type="Google" id="ProtNLM"/>
    </source>
</evidence>
<comment type="caution">
    <text evidence="3">The sequence shown here is derived from an EMBL/GenBank/DDBJ whole genome shotgun (WGS) entry which is preliminary data.</text>
</comment>
<evidence type="ECO:0000313" key="3">
    <source>
        <dbReference type="EMBL" id="MCO1655414.1"/>
    </source>
</evidence>
<reference evidence="3" key="1">
    <citation type="submission" date="2021-04" db="EMBL/GenBank/DDBJ databases">
        <title>Pseudonocardia sp. nov., isolated from sandy soil of mangrove forest.</title>
        <authorList>
            <person name="Zan Z."/>
            <person name="Huang R."/>
            <person name="Liu W."/>
        </authorList>
    </citation>
    <scope>NUCLEOTIDE SEQUENCE</scope>
    <source>
        <strain evidence="3">S2-4</strain>
    </source>
</reference>
<organism evidence="3 4">
    <name type="scientific">Pseudonocardia humida</name>
    <dbReference type="NCBI Taxonomy" id="2800819"/>
    <lineage>
        <taxon>Bacteria</taxon>
        <taxon>Bacillati</taxon>
        <taxon>Actinomycetota</taxon>
        <taxon>Actinomycetes</taxon>
        <taxon>Pseudonocardiales</taxon>
        <taxon>Pseudonocardiaceae</taxon>
        <taxon>Pseudonocardia</taxon>
    </lineage>
</organism>
<proteinExistence type="predicted"/>
<accession>A0ABT0ZXR2</accession>